<protein>
    <submittedName>
        <fullName evidence="2">DUF4150 domain-containing protein</fullName>
    </submittedName>
</protein>
<dbReference type="WBParaSite" id="RSKR_0000239800.1">
    <property type="protein sequence ID" value="RSKR_0000239800.1"/>
    <property type="gene ID" value="RSKR_0000239800"/>
</dbReference>
<evidence type="ECO:0000313" key="1">
    <source>
        <dbReference type="Proteomes" id="UP000095286"/>
    </source>
</evidence>
<dbReference type="Proteomes" id="UP000095286">
    <property type="component" value="Unplaced"/>
</dbReference>
<organism evidence="1 2">
    <name type="scientific">Rhabditophanes sp. KR3021</name>
    <dbReference type="NCBI Taxonomy" id="114890"/>
    <lineage>
        <taxon>Eukaryota</taxon>
        <taxon>Metazoa</taxon>
        <taxon>Ecdysozoa</taxon>
        <taxon>Nematoda</taxon>
        <taxon>Chromadorea</taxon>
        <taxon>Rhabditida</taxon>
        <taxon>Tylenchina</taxon>
        <taxon>Panagrolaimomorpha</taxon>
        <taxon>Strongyloidoidea</taxon>
        <taxon>Alloionematidae</taxon>
        <taxon>Rhabditophanes</taxon>
    </lineage>
</organism>
<reference evidence="2" key="1">
    <citation type="submission" date="2016-11" db="UniProtKB">
        <authorList>
            <consortium name="WormBaseParasite"/>
        </authorList>
    </citation>
    <scope>IDENTIFICATION</scope>
    <source>
        <strain evidence="2">KR3021</strain>
    </source>
</reference>
<accession>A0AC35TMP6</accession>
<sequence length="117" mass="12452">MEMMPGTVTTGFIADIAAPAKIVSASMISQPTNTWSLMNVATPYNGGVPVTPEMSFDAMTPASNLASGSKGQTAHFDNHMRSGCWAMVGMHVKVISDTKLVVKNQKCKGLVLFQISM</sequence>
<proteinExistence type="predicted"/>
<evidence type="ECO:0000313" key="2">
    <source>
        <dbReference type="WBParaSite" id="RSKR_0000239800.1"/>
    </source>
</evidence>
<name>A0AC35TMP6_9BILA</name>